<feature type="transmembrane region" description="Helical" evidence="9">
    <location>
        <begin position="122"/>
        <end position="144"/>
    </location>
</feature>
<feature type="transmembrane region" description="Helical" evidence="9">
    <location>
        <begin position="188"/>
        <end position="205"/>
    </location>
</feature>
<feature type="transmembrane region" description="Helical" evidence="9">
    <location>
        <begin position="618"/>
        <end position="637"/>
    </location>
</feature>
<dbReference type="SUPFAM" id="SSF103473">
    <property type="entry name" value="MFS general substrate transporter"/>
    <property type="match status" value="2"/>
</dbReference>
<proteinExistence type="inferred from homology"/>
<evidence type="ECO:0000256" key="5">
    <source>
        <dbReference type="ARBA" id="ARBA00022989"/>
    </source>
</evidence>
<gene>
    <name evidence="10" type="primary">Sit1</name>
</gene>
<comment type="subcellular location">
    <subcellularLocation>
        <location evidence="1">Endomembrane system</location>
        <topology evidence="1">Multi-pass membrane protein</topology>
    </subcellularLocation>
</comment>
<evidence type="ECO:0000256" key="9">
    <source>
        <dbReference type="SAM" id="Phobius"/>
    </source>
</evidence>
<dbReference type="EMBL" id="MF447899">
    <property type="protein sequence ID" value="ATY73952.1"/>
    <property type="molecule type" value="Genomic_DNA"/>
</dbReference>
<keyword evidence="6" id="KW-0406">Ion transport</keyword>
<evidence type="ECO:0000256" key="4">
    <source>
        <dbReference type="ARBA" id="ARBA00022692"/>
    </source>
</evidence>
<evidence type="ECO:0000256" key="8">
    <source>
        <dbReference type="SAM" id="MobiDB-lite"/>
    </source>
</evidence>
<dbReference type="AlphaFoldDB" id="A0A2H4TDF6"/>
<feature type="transmembrane region" description="Helical" evidence="9">
    <location>
        <begin position="156"/>
        <end position="176"/>
    </location>
</feature>
<feature type="region of interest" description="Disordered" evidence="8">
    <location>
        <begin position="1"/>
        <end position="105"/>
    </location>
</feature>
<sequence>MAGNPRPQSAPMLDTSGTAAITPAHLLPMNTADSYDPDAITMVDPKRGSFRSSEPLEPGARPTDKDDVDNAAEYCDGRSSLAGAESQDIPRKHAEPPTGADSPGYLRMAITRKSIRSSEKTFVLVCILLLATLQSLDNFMRVLYQYEIATNYQKSGMLGALNTVPTLVAAAMTPLVSKSADVYGRPETLITSIMFYILGTVLQATATTIQIFLGGTIIWAIGFLGVISMFEIIIADLTSMRLRVVVFYLPALPYLVTTWFSAALRNALVETCPSVHWRFAWSAIMYFACSVPLVIGLLTIERNAKKRLSPSELENALRIPVRGRVSRQLLRLRQMDILGWICFMGIATCLLAPWASLPLVLPHNQGYGPSPATISMTITGLLCIVIFYYVEKYSKYPMFPIQLLGEKRIVTALTMGFLYHMAYYVQSTYLLIGLGIRYNNDDDSSAHIVGLYTFTSTLVGLFIGVIISITRDLRWYLRFGAIFYLASFVLQYNRASGNDNVSQLAVTCSQVLLGIAGGLFPFPAMAFVQGARDHTQLSTLLGAYMTACRVGSGVGQSLAGAIWTNALLPKLHQRLEQIITESEIDMLYAMPTAHEDLYPWGSPPRVPMVEAFVQSHRYLCAIGILASTLLIILAFLVRDASLDSLPEDHEIDLKPLPEDLQPKKASETTVPCPLRPSRHPIIM</sequence>
<evidence type="ECO:0000256" key="6">
    <source>
        <dbReference type="ARBA" id="ARBA00023065"/>
    </source>
</evidence>
<feature type="transmembrane region" description="Helical" evidence="9">
    <location>
        <begin position="337"/>
        <end position="360"/>
    </location>
</feature>
<dbReference type="InterPro" id="IPR011701">
    <property type="entry name" value="MFS"/>
</dbReference>
<evidence type="ECO:0000256" key="2">
    <source>
        <dbReference type="ARBA" id="ARBA00008335"/>
    </source>
</evidence>
<feature type="transmembrane region" description="Helical" evidence="9">
    <location>
        <begin position="410"/>
        <end position="436"/>
    </location>
</feature>
<dbReference type="PANTHER" id="PTHR23501:SF92">
    <property type="entry name" value="GLUTATHIONE EXCHANGER 1-RELATED"/>
    <property type="match status" value="1"/>
</dbReference>
<keyword evidence="5 9" id="KW-1133">Transmembrane helix</keyword>
<dbReference type="InterPro" id="IPR036259">
    <property type="entry name" value="MFS_trans_sf"/>
</dbReference>
<reference evidence="10" key="1">
    <citation type="journal article" date="2017" name="Front. Microbiol.">
        <title>Uninterrupted Expression of CmSIT1 in a Sclerotial Parasite Coniothyrium minitans Leads to Reduced Growth and Enhanced Antifungal Ability.</title>
        <authorList>
            <person name="Sun X."/>
            <person name="Zhao Y."/>
            <person name="Jia J."/>
            <person name="Xie J."/>
            <person name="Cheng J."/>
            <person name="Liu H."/>
            <person name="Jiang D."/>
            <person name="Fu Y."/>
        </authorList>
    </citation>
    <scope>NUCLEOTIDE SEQUENCE</scope>
    <source>
        <strain evidence="10">ZS-1</strain>
    </source>
</reference>
<dbReference type="GO" id="GO:0005886">
    <property type="term" value="C:plasma membrane"/>
    <property type="evidence" value="ECO:0007669"/>
    <property type="project" value="TreeGrafter"/>
</dbReference>
<dbReference type="GO" id="GO:0012505">
    <property type="term" value="C:endomembrane system"/>
    <property type="evidence" value="ECO:0007669"/>
    <property type="project" value="UniProtKB-SubCell"/>
</dbReference>
<dbReference type="GO" id="GO:0022857">
    <property type="term" value="F:transmembrane transporter activity"/>
    <property type="evidence" value="ECO:0007669"/>
    <property type="project" value="InterPro"/>
</dbReference>
<keyword evidence="4 9" id="KW-0812">Transmembrane</keyword>
<feature type="transmembrane region" description="Helical" evidence="9">
    <location>
        <begin position="504"/>
        <end position="528"/>
    </location>
</feature>
<keyword evidence="7 9" id="KW-0472">Membrane</keyword>
<feature type="transmembrane region" description="Helical" evidence="9">
    <location>
        <begin position="279"/>
        <end position="300"/>
    </location>
</feature>
<dbReference type="Gene3D" id="1.20.1250.20">
    <property type="entry name" value="MFS general substrate transporter like domains"/>
    <property type="match status" value="2"/>
</dbReference>
<feature type="transmembrane region" description="Helical" evidence="9">
    <location>
        <begin position="211"/>
        <end position="233"/>
    </location>
</feature>
<comment type="similarity">
    <text evidence="2">Belongs to the major facilitator superfamily.</text>
</comment>
<keyword evidence="3" id="KW-0813">Transport</keyword>
<feature type="transmembrane region" description="Helical" evidence="9">
    <location>
        <begin position="475"/>
        <end position="492"/>
    </location>
</feature>
<protein>
    <submittedName>
        <fullName evidence="10">Siderochrome-iron transporter</fullName>
    </submittedName>
</protein>
<organism evidence="10">
    <name type="scientific">Paraphaeosphaeria minitans</name>
    <dbReference type="NCBI Taxonomy" id="565426"/>
    <lineage>
        <taxon>Eukaryota</taxon>
        <taxon>Fungi</taxon>
        <taxon>Dikarya</taxon>
        <taxon>Ascomycota</taxon>
        <taxon>Pezizomycotina</taxon>
        <taxon>Dothideomycetes</taxon>
        <taxon>Pleosporomycetidae</taxon>
        <taxon>Pleosporales</taxon>
        <taxon>Massarineae</taxon>
        <taxon>Didymosphaeriaceae</taxon>
        <taxon>Paraphaeosphaeria</taxon>
    </lineage>
</organism>
<evidence type="ECO:0000256" key="3">
    <source>
        <dbReference type="ARBA" id="ARBA00022448"/>
    </source>
</evidence>
<feature type="transmembrane region" description="Helical" evidence="9">
    <location>
        <begin position="448"/>
        <end position="468"/>
    </location>
</feature>
<dbReference type="GO" id="GO:0006811">
    <property type="term" value="P:monoatomic ion transport"/>
    <property type="evidence" value="ECO:0007669"/>
    <property type="project" value="UniProtKB-KW"/>
</dbReference>
<dbReference type="PANTHER" id="PTHR23501">
    <property type="entry name" value="MAJOR FACILITATOR SUPERFAMILY"/>
    <property type="match status" value="1"/>
</dbReference>
<dbReference type="Pfam" id="PF07690">
    <property type="entry name" value="MFS_1"/>
    <property type="match status" value="1"/>
</dbReference>
<evidence type="ECO:0000256" key="7">
    <source>
        <dbReference type="ARBA" id="ARBA00023136"/>
    </source>
</evidence>
<feature type="transmembrane region" description="Helical" evidence="9">
    <location>
        <begin position="372"/>
        <end position="390"/>
    </location>
</feature>
<evidence type="ECO:0000256" key="1">
    <source>
        <dbReference type="ARBA" id="ARBA00004127"/>
    </source>
</evidence>
<evidence type="ECO:0000313" key="10">
    <source>
        <dbReference type="EMBL" id="ATY73952.1"/>
    </source>
</evidence>
<accession>A0A2H4TDF6</accession>
<name>A0A2H4TDF6_9PLEO</name>
<feature type="transmembrane region" description="Helical" evidence="9">
    <location>
        <begin position="245"/>
        <end position="264"/>
    </location>
</feature>